<organism evidence="3 4">
    <name type="scientific">Luteolibacter arcticus</name>
    <dbReference type="NCBI Taxonomy" id="1581411"/>
    <lineage>
        <taxon>Bacteria</taxon>
        <taxon>Pseudomonadati</taxon>
        <taxon>Verrucomicrobiota</taxon>
        <taxon>Verrucomicrobiia</taxon>
        <taxon>Verrucomicrobiales</taxon>
        <taxon>Verrucomicrobiaceae</taxon>
        <taxon>Luteolibacter</taxon>
    </lineage>
</organism>
<feature type="compositionally biased region" description="Acidic residues" evidence="1">
    <location>
        <begin position="287"/>
        <end position="303"/>
    </location>
</feature>
<protein>
    <submittedName>
        <fullName evidence="3">Uncharacterized protein</fullName>
    </submittedName>
</protein>
<gene>
    <name evidence="3" type="ORF">OKA05_09400</name>
</gene>
<keyword evidence="2" id="KW-0472">Membrane</keyword>
<accession>A0ABT3GGM7</accession>
<dbReference type="EMBL" id="JAPDDT010000003">
    <property type="protein sequence ID" value="MCW1922765.1"/>
    <property type="molecule type" value="Genomic_DNA"/>
</dbReference>
<evidence type="ECO:0000313" key="3">
    <source>
        <dbReference type="EMBL" id="MCW1922765.1"/>
    </source>
</evidence>
<comment type="caution">
    <text evidence="3">The sequence shown here is derived from an EMBL/GenBank/DDBJ whole genome shotgun (WGS) entry which is preliminary data.</text>
</comment>
<dbReference type="RefSeq" id="WP_264486873.1">
    <property type="nucleotide sequence ID" value="NZ_JAPDDT010000003.1"/>
</dbReference>
<reference evidence="3 4" key="1">
    <citation type="submission" date="2022-10" db="EMBL/GenBank/DDBJ databases">
        <title>Luteolibacter arcticus strain CCTCC AB 2014275, whole genome shotgun sequencing project.</title>
        <authorList>
            <person name="Zhao G."/>
            <person name="Shen L."/>
        </authorList>
    </citation>
    <scope>NUCLEOTIDE SEQUENCE [LARGE SCALE GENOMIC DNA]</scope>
    <source>
        <strain evidence="3 4">CCTCC AB 2014275</strain>
    </source>
</reference>
<feature type="transmembrane region" description="Helical" evidence="2">
    <location>
        <begin position="12"/>
        <end position="31"/>
    </location>
</feature>
<evidence type="ECO:0000256" key="1">
    <source>
        <dbReference type="SAM" id="MobiDB-lite"/>
    </source>
</evidence>
<name>A0ABT3GGM7_9BACT</name>
<evidence type="ECO:0000313" key="4">
    <source>
        <dbReference type="Proteomes" id="UP001320876"/>
    </source>
</evidence>
<dbReference type="Proteomes" id="UP001320876">
    <property type="component" value="Unassembled WGS sequence"/>
</dbReference>
<feature type="region of interest" description="Disordered" evidence="1">
    <location>
        <begin position="279"/>
        <end position="303"/>
    </location>
</feature>
<sequence length="303" mass="32983">MYSPRKPDAVSHAWFVAAMVLAAGAGAGYWWGSVRDDAAVADAERGVSTATKVRERPPEARAAGSATARGFVQSVIDGSLDVREHWRHIRSFTEEEVKAAVGDLEARPRPNMQSGDLAEMLFYRWGELDPVAANAAAKARDPKGFSWRRQAVIAAWIKQGGGVAAWKAVSRDGGIWNCTQTVQGEVAEMLVASLSDRDDKTAFKEVLRLDDENCEVAELLCRARAGKAAGSPESRAAFLAAADLHPRAYVRYYCARNTLAEEWAKVDAEAAEAASLIWEKEGKAAQEEEDAREEAEEATGDER</sequence>
<evidence type="ECO:0000256" key="2">
    <source>
        <dbReference type="SAM" id="Phobius"/>
    </source>
</evidence>
<proteinExistence type="predicted"/>
<keyword evidence="4" id="KW-1185">Reference proteome</keyword>
<keyword evidence="2" id="KW-1133">Transmembrane helix</keyword>
<keyword evidence="2" id="KW-0812">Transmembrane</keyword>